<dbReference type="STRING" id="910347.SAMN05421773_1182"/>
<dbReference type="PANTHER" id="PTHR41349">
    <property type="match status" value="1"/>
</dbReference>
<dbReference type="PANTHER" id="PTHR41349:SF1">
    <property type="entry name" value="PROTEIN CBG08683"/>
    <property type="match status" value="1"/>
</dbReference>
<keyword evidence="3" id="KW-0378">Hydrolase</keyword>
<reference evidence="3 4" key="1">
    <citation type="submission" date="2016-10" db="EMBL/GenBank/DDBJ databases">
        <authorList>
            <person name="de Groot N.N."/>
        </authorList>
    </citation>
    <scope>NUCLEOTIDE SEQUENCE [LARGE SCALE GENOMIC DNA]</scope>
    <source>
        <strain evidence="3 4">CGMCC 4.5739</strain>
    </source>
</reference>
<sequence>MTNFLCLYDGSPLRLGGEIKAHYQSEAADNWIGLYRAGSEKWLAFEYAPGSKGVVSFSGRTPRTTKSKLAGIVPGRYVLKLFSGHDPPGLLAESDPFVVEQAPYFLAESMTAPACEAGSECRVPVRGVIESFDEEVTFFKAGGDGWLIVSADGWVTGTAPPGLAGGSGSVVVGARGPHGHTADMTVEVPVGRPGTPPVATLRVASWNAWYDFNHVWSAREKALRVLLEQRVDIVGLQEARERKGTARELATRLGWHYRDHQDRGDVCFVSRHPIVEAADFPGFVLVTVEVNGRRLTLCSVHLDYTHYGPHQAPVGEKRFTARVQKEEMASQRATEMGRILAEIAPRLCTADTVPVILLGDFNSPSHRDWTTAVQKSGFRNWPATLLLERAGMRDTYRTAHPDPRTHPGETWSPTDRWSGARPEPQDRIDFVFCKGSGLSVVDSRTVLTGRITVDDGHWNQFVFNDWPSDHAMVLTTFRLR</sequence>
<feature type="domain" description="Endonuclease/exonuclease/phosphatase" evidence="2">
    <location>
        <begin position="204"/>
        <end position="470"/>
    </location>
</feature>
<dbReference type="InterPro" id="IPR036691">
    <property type="entry name" value="Endo/exonu/phosph_ase_sf"/>
</dbReference>
<dbReference type="EMBL" id="FOLM01000018">
    <property type="protein sequence ID" value="SFD52416.1"/>
    <property type="molecule type" value="Genomic_DNA"/>
</dbReference>
<protein>
    <submittedName>
        <fullName evidence="3">Exonuclease III</fullName>
    </submittedName>
</protein>
<accession>A0A1I1T1B1</accession>
<gene>
    <name evidence="3" type="ORF">SAMN05421773_1182</name>
</gene>
<dbReference type="SUPFAM" id="SSF56219">
    <property type="entry name" value="DNase I-like"/>
    <property type="match status" value="1"/>
</dbReference>
<feature type="compositionally biased region" description="Basic and acidic residues" evidence="1">
    <location>
        <begin position="397"/>
        <end position="407"/>
    </location>
</feature>
<evidence type="ECO:0000259" key="2">
    <source>
        <dbReference type="Pfam" id="PF03372"/>
    </source>
</evidence>
<evidence type="ECO:0000256" key="1">
    <source>
        <dbReference type="SAM" id="MobiDB-lite"/>
    </source>
</evidence>
<dbReference type="RefSeq" id="WP_093841055.1">
    <property type="nucleotide sequence ID" value="NZ_FOLM01000018.1"/>
</dbReference>
<evidence type="ECO:0000313" key="4">
    <source>
        <dbReference type="Proteomes" id="UP000199207"/>
    </source>
</evidence>
<evidence type="ECO:0000313" key="3">
    <source>
        <dbReference type="EMBL" id="SFD52416.1"/>
    </source>
</evidence>
<dbReference type="OrthoDB" id="3414047at2"/>
<feature type="region of interest" description="Disordered" evidence="1">
    <location>
        <begin position="397"/>
        <end position="423"/>
    </location>
</feature>
<organism evidence="3 4">
    <name type="scientific">Streptomyces aidingensis</name>
    <dbReference type="NCBI Taxonomy" id="910347"/>
    <lineage>
        <taxon>Bacteria</taxon>
        <taxon>Bacillati</taxon>
        <taxon>Actinomycetota</taxon>
        <taxon>Actinomycetes</taxon>
        <taxon>Kitasatosporales</taxon>
        <taxon>Streptomycetaceae</taxon>
        <taxon>Streptomyces</taxon>
    </lineage>
</organism>
<keyword evidence="3" id="KW-0540">Nuclease</keyword>
<name>A0A1I1T1B1_9ACTN</name>
<dbReference type="Proteomes" id="UP000199207">
    <property type="component" value="Unassembled WGS sequence"/>
</dbReference>
<proteinExistence type="predicted"/>
<dbReference type="Pfam" id="PF03372">
    <property type="entry name" value="Exo_endo_phos"/>
    <property type="match status" value="1"/>
</dbReference>
<dbReference type="InterPro" id="IPR005135">
    <property type="entry name" value="Endo/exonuclease/phosphatase"/>
</dbReference>
<dbReference type="GO" id="GO:0004527">
    <property type="term" value="F:exonuclease activity"/>
    <property type="evidence" value="ECO:0007669"/>
    <property type="project" value="UniProtKB-KW"/>
</dbReference>
<dbReference type="AlphaFoldDB" id="A0A1I1T1B1"/>
<dbReference type="Gene3D" id="3.60.10.10">
    <property type="entry name" value="Endonuclease/exonuclease/phosphatase"/>
    <property type="match status" value="1"/>
</dbReference>
<keyword evidence="3" id="KW-0269">Exonuclease</keyword>
<keyword evidence="4" id="KW-1185">Reference proteome</keyword>